<evidence type="ECO:0000256" key="9">
    <source>
        <dbReference type="ARBA" id="ARBA00023027"/>
    </source>
</evidence>
<keyword evidence="5" id="KW-0479">Metal-binding</keyword>
<comment type="caution">
    <text evidence="17">The sequence shown here is derived from an EMBL/GenBank/DDBJ whole genome shotgun (WGS) entry which is preliminary data.</text>
</comment>
<dbReference type="GO" id="GO:0005743">
    <property type="term" value="C:mitochondrial inner membrane"/>
    <property type="evidence" value="ECO:0007669"/>
    <property type="project" value="UniProtKB-ARBA"/>
</dbReference>
<dbReference type="NCBIfam" id="NF005722">
    <property type="entry name" value="PRK07539.1-2"/>
    <property type="match status" value="1"/>
</dbReference>
<dbReference type="NCBIfam" id="NF005725">
    <property type="entry name" value="PRK07539.1-5"/>
    <property type="match status" value="1"/>
</dbReference>
<keyword evidence="7" id="KW-0408">Iron</keyword>
<dbReference type="EC" id="7.1.1.2" evidence="2"/>
<evidence type="ECO:0000256" key="3">
    <source>
        <dbReference type="ARBA" id="ARBA00021380"/>
    </source>
</evidence>
<comment type="catalytic activity">
    <reaction evidence="15">
        <text>a ubiquinone + NADH + 5 H(+)(in) = a ubiquinol + NAD(+) + 4 H(+)(out)</text>
        <dbReference type="Rhea" id="RHEA:29091"/>
        <dbReference type="Rhea" id="RHEA-COMP:9565"/>
        <dbReference type="Rhea" id="RHEA-COMP:9566"/>
        <dbReference type="ChEBI" id="CHEBI:15378"/>
        <dbReference type="ChEBI" id="CHEBI:16389"/>
        <dbReference type="ChEBI" id="CHEBI:17976"/>
        <dbReference type="ChEBI" id="CHEBI:57540"/>
        <dbReference type="ChEBI" id="CHEBI:57945"/>
        <dbReference type="EC" id="7.1.1.2"/>
    </reaction>
    <physiologicalReaction direction="left-to-right" evidence="15">
        <dbReference type="Rhea" id="RHEA:29092"/>
    </physiologicalReaction>
</comment>
<keyword evidence="10" id="KW-0830">Ubiquinone</keyword>
<evidence type="ECO:0000256" key="15">
    <source>
        <dbReference type="ARBA" id="ARBA00048769"/>
    </source>
</evidence>
<dbReference type="AlphaFoldDB" id="A0A9W7WX63"/>
<comment type="cofactor">
    <cofactor evidence="13">
        <name>[2Fe-2S] cluster</name>
        <dbReference type="ChEBI" id="CHEBI:190135"/>
    </cofactor>
</comment>
<gene>
    <name evidence="17" type="ORF">IRJ41_018110</name>
</gene>
<dbReference type="InterPro" id="IPR036249">
    <property type="entry name" value="Thioredoxin-like_sf"/>
</dbReference>
<keyword evidence="8" id="KW-0411">Iron-sulfur</keyword>
<dbReference type="InterPro" id="IPR042128">
    <property type="entry name" value="NuoE_dom"/>
</dbReference>
<dbReference type="PANTHER" id="PTHR10371:SF3">
    <property type="entry name" value="NADH DEHYDROGENASE [UBIQUINONE] FLAVOPROTEIN 2, MITOCHONDRIAL"/>
    <property type="match status" value="1"/>
</dbReference>
<name>A0A9W7WX63_TRIRA</name>
<feature type="region of interest" description="Disordered" evidence="16">
    <location>
        <begin position="211"/>
        <end position="238"/>
    </location>
</feature>
<organism evidence="17 18">
    <name type="scientific">Triplophysa rosa</name>
    <name type="common">Cave loach</name>
    <dbReference type="NCBI Taxonomy" id="992332"/>
    <lineage>
        <taxon>Eukaryota</taxon>
        <taxon>Metazoa</taxon>
        <taxon>Chordata</taxon>
        <taxon>Craniata</taxon>
        <taxon>Vertebrata</taxon>
        <taxon>Euteleostomi</taxon>
        <taxon>Actinopterygii</taxon>
        <taxon>Neopterygii</taxon>
        <taxon>Teleostei</taxon>
        <taxon>Ostariophysi</taxon>
        <taxon>Cypriniformes</taxon>
        <taxon>Nemacheilidae</taxon>
        <taxon>Triplophysa</taxon>
    </lineage>
</organism>
<dbReference type="PROSITE" id="PS51257">
    <property type="entry name" value="PROKAR_LIPOPROTEIN"/>
    <property type="match status" value="1"/>
</dbReference>
<dbReference type="Gene3D" id="3.40.30.10">
    <property type="entry name" value="Glutaredoxin"/>
    <property type="match status" value="1"/>
</dbReference>
<dbReference type="InterPro" id="IPR041921">
    <property type="entry name" value="NuoE_N"/>
</dbReference>
<dbReference type="Proteomes" id="UP001059041">
    <property type="component" value="Linkage Group LG5"/>
</dbReference>
<comment type="similarity">
    <text evidence="1">Belongs to the complex I 24 kDa subunit family.</text>
</comment>
<evidence type="ECO:0000256" key="1">
    <source>
        <dbReference type="ARBA" id="ARBA00010643"/>
    </source>
</evidence>
<evidence type="ECO:0000256" key="16">
    <source>
        <dbReference type="SAM" id="MobiDB-lite"/>
    </source>
</evidence>
<dbReference type="SUPFAM" id="SSF52833">
    <property type="entry name" value="Thioredoxin-like"/>
    <property type="match status" value="1"/>
</dbReference>
<accession>A0A9W7WX63</accession>
<dbReference type="GO" id="GO:0051537">
    <property type="term" value="F:2 iron, 2 sulfur cluster binding"/>
    <property type="evidence" value="ECO:0007669"/>
    <property type="project" value="UniProtKB-KW"/>
</dbReference>
<dbReference type="Gene3D" id="1.10.10.1590">
    <property type="entry name" value="NADH-quinone oxidoreductase subunit E"/>
    <property type="match status" value="1"/>
</dbReference>
<evidence type="ECO:0000256" key="11">
    <source>
        <dbReference type="ARBA" id="ARBA00025820"/>
    </source>
</evidence>
<dbReference type="FunFam" id="1.10.10.1590:FF:000001">
    <property type="entry name" value="NADH-quinone oxidoreductase subunit E"/>
    <property type="match status" value="1"/>
</dbReference>
<dbReference type="GO" id="GO:0003954">
    <property type="term" value="F:NADH dehydrogenase activity"/>
    <property type="evidence" value="ECO:0007669"/>
    <property type="project" value="TreeGrafter"/>
</dbReference>
<evidence type="ECO:0000256" key="6">
    <source>
        <dbReference type="ARBA" id="ARBA00022967"/>
    </source>
</evidence>
<reference evidence="17" key="1">
    <citation type="submission" date="2021-02" db="EMBL/GenBank/DDBJ databases">
        <title>Comparative genomics reveals that relaxation of natural selection precedes convergent phenotypic evolution of cavefish.</title>
        <authorList>
            <person name="Peng Z."/>
        </authorList>
    </citation>
    <scope>NUCLEOTIDE SEQUENCE</scope>
    <source>
        <tissue evidence="17">Muscle</tissue>
    </source>
</reference>
<dbReference type="FunFam" id="3.40.30.10:FF:000022">
    <property type="entry name" value="NADH dehydrogenase flavoprotein 2, mitochondrial"/>
    <property type="match status" value="1"/>
</dbReference>
<dbReference type="GO" id="GO:0008137">
    <property type="term" value="F:NADH dehydrogenase (ubiquinone) activity"/>
    <property type="evidence" value="ECO:0007669"/>
    <property type="project" value="UniProtKB-EC"/>
</dbReference>
<dbReference type="InterPro" id="IPR002023">
    <property type="entry name" value="NuoE-like"/>
</dbReference>
<evidence type="ECO:0000256" key="7">
    <source>
        <dbReference type="ARBA" id="ARBA00023004"/>
    </source>
</evidence>
<proteinExistence type="inferred from homology"/>
<dbReference type="NCBIfam" id="TIGR01958">
    <property type="entry name" value="nuoE_fam"/>
    <property type="match status" value="1"/>
</dbReference>
<dbReference type="GO" id="GO:0006120">
    <property type="term" value="P:mitochondrial electron transport, NADH to ubiquinone"/>
    <property type="evidence" value="ECO:0007669"/>
    <property type="project" value="UniProtKB-ARBA"/>
</dbReference>
<dbReference type="EMBL" id="JAFHDT010000005">
    <property type="protein sequence ID" value="KAI7809791.1"/>
    <property type="molecule type" value="Genomic_DNA"/>
</dbReference>
<sequence>MHSSDFRHMLLFCHCNMGFACVWHQQSKYVLWLPNIYNKRHSCVFVIVKQRVEAIMNNYPEGHKAGATIPVLDLAQRQHGWLPISAMNKVAEILDVAPMRVYEVATFYTMFLRQPVGKYHIQICTTTPCMLCDSDSILEAIKNKLGIKVGETTADKLFTLTEVECLGACVNAPMVQINDNYYEDLKPSDIEQIIDELKAGGVPLPGPRNGRFSCEPAGGLTSLTEPPPGPGFGVRPDL</sequence>
<keyword evidence="9" id="KW-0520">NAD</keyword>
<evidence type="ECO:0000256" key="4">
    <source>
        <dbReference type="ARBA" id="ARBA00022714"/>
    </source>
</evidence>
<evidence type="ECO:0000256" key="12">
    <source>
        <dbReference type="ARBA" id="ARBA00030583"/>
    </source>
</evidence>
<evidence type="ECO:0000256" key="14">
    <source>
        <dbReference type="ARBA" id="ARBA00045293"/>
    </source>
</evidence>
<dbReference type="PROSITE" id="PS01099">
    <property type="entry name" value="COMPLEX1_24K"/>
    <property type="match status" value="1"/>
</dbReference>
<evidence type="ECO:0000256" key="5">
    <source>
        <dbReference type="ARBA" id="ARBA00022723"/>
    </source>
</evidence>
<comment type="subunit">
    <text evidence="11">Core subunit of respiratory chain NADH dehydrogenase (Complex I) which is composed of 45 different subunits. This is a component of the flavoprotein-sulfur (FP) fragment of the enzyme.</text>
</comment>
<keyword evidence="6" id="KW-1278">Translocase</keyword>
<dbReference type="PANTHER" id="PTHR10371">
    <property type="entry name" value="NADH DEHYDROGENASE UBIQUINONE FLAVOPROTEIN 2, MITOCHONDRIAL"/>
    <property type="match status" value="1"/>
</dbReference>
<evidence type="ECO:0000313" key="18">
    <source>
        <dbReference type="Proteomes" id="UP001059041"/>
    </source>
</evidence>
<protein>
    <recommendedName>
        <fullName evidence="3">NADH dehydrogenase [ubiquinone] flavoprotein 2, mitochondrial</fullName>
        <ecNumber evidence="2">7.1.1.2</ecNumber>
    </recommendedName>
    <alternativeName>
        <fullName evidence="12">NADH-ubiquinone oxidoreductase 24 kDa subunit</fullName>
    </alternativeName>
</protein>
<evidence type="ECO:0000256" key="2">
    <source>
        <dbReference type="ARBA" id="ARBA00012944"/>
    </source>
</evidence>
<dbReference type="Pfam" id="PF01257">
    <property type="entry name" value="2Fe-2S_thioredx"/>
    <property type="match status" value="1"/>
</dbReference>
<evidence type="ECO:0000256" key="8">
    <source>
        <dbReference type="ARBA" id="ARBA00023014"/>
    </source>
</evidence>
<dbReference type="GO" id="GO:0046872">
    <property type="term" value="F:metal ion binding"/>
    <property type="evidence" value="ECO:0007669"/>
    <property type="project" value="UniProtKB-KW"/>
</dbReference>
<keyword evidence="18" id="KW-1185">Reference proteome</keyword>
<dbReference type="CDD" id="cd03064">
    <property type="entry name" value="TRX_Fd_NuoE"/>
    <property type="match status" value="1"/>
</dbReference>
<evidence type="ECO:0000256" key="10">
    <source>
        <dbReference type="ARBA" id="ARBA00023075"/>
    </source>
</evidence>
<dbReference type="GO" id="GO:0045271">
    <property type="term" value="C:respiratory chain complex I"/>
    <property type="evidence" value="ECO:0007669"/>
    <property type="project" value="UniProtKB-ARBA"/>
</dbReference>
<keyword evidence="4" id="KW-0001">2Fe-2S</keyword>
<evidence type="ECO:0000313" key="17">
    <source>
        <dbReference type="EMBL" id="KAI7809791.1"/>
    </source>
</evidence>
<evidence type="ECO:0000256" key="13">
    <source>
        <dbReference type="ARBA" id="ARBA00034078"/>
    </source>
</evidence>
<comment type="function">
    <text evidence="14">Core subunit of the mitochondrial membrane respiratory chain NADH dehydrogenase (Complex I) which catalyzes electron transfer from NADH through the respiratory chain, using ubiquinone as an electron acceptor. Parts of the peripheral arm of the enzyme, where the electrons from NADH are accepted by flavin mononucleotide (FMN) and then passed along a chain of iron-sulfur clusters by electron tunnelling to the final acceptor ubiquinone. Contains one iron-sulfur cluster.</text>
</comment>